<dbReference type="Proteomes" id="UP001515500">
    <property type="component" value="Unplaced"/>
</dbReference>
<keyword evidence="2" id="KW-0433">Leucine-rich repeat</keyword>
<dbReference type="GeneID" id="120256901"/>
<gene>
    <name evidence="13" type="primary">LOC120256901</name>
</gene>
<keyword evidence="5" id="KW-0677">Repeat</keyword>
<dbReference type="Pfam" id="PF00560">
    <property type="entry name" value="LRR_1"/>
    <property type="match status" value="2"/>
</dbReference>
<dbReference type="Pfam" id="PF13855">
    <property type="entry name" value="LRR_8"/>
    <property type="match status" value="1"/>
</dbReference>
<dbReference type="InterPro" id="IPR011009">
    <property type="entry name" value="Kinase-like_dom_sf"/>
</dbReference>
<feature type="region of interest" description="Disordered" evidence="8">
    <location>
        <begin position="328"/>
        <end position="370"/>
    </location>
</feature>
<keyword evidence="12" id="KW-1185">Reference proteome</keyword>
<dbReference type="GO" id="GO:0005524">
    <property type="term" value="F:ATP binding"/>
    <property type="evidence" value="ECO:0007669"/>
    <property type="project" value="InterPro"/>
</dbReference>
<evidence type="ECO:0000256" key="3">
    <source>
        <dbReference type="ARBA" id="ARBA00022692"/>
    </source>
</evidence>
<feature type="transmembrane region" description="Helical" evidence="9">
    <location>
        <begin position="268"/>
        <end position="290"/>
    </location>
</feature>
<sequence>MDAHAAFLILFILLLLLHSPATFAGEEQQDEAKALLQFKNSLAISSTVLSSWISNTSPCKTQPTWSGVFCINGLVAVLRLDNMNLTGKLNPSPLLNLRGLRAISLISNSLSGPLPDSFSSLTSLRALYLQGNQFSGPIPPDFFSKMTRLKKLWLSKNQFTGAIPGSISYAKNLIELRLEGNKLTGQIPDLSSLKLLKGLNLSENNLEGEIPASLSHFSESSFVGNPGLCGPQLKNQPCKPNSSATTNSSVEFIDAKQQSQPEEKKSNVGIFVLMVILACAVGFACMSIIARSRTKSDSFETLGHEQMFSSKRSSSATMATTALAAAQSLPMRTTERSVGEGAVAQKRQENGNGNGNNNGTGRGTGKGNGGELVMVNEGKGIIRLGDLMKAAAEVLGNGGLGSAYKAVMGNGVAVVVKRMRDMNRVGREGFEAEMRRFGRMNHGNVLPPLAYHYRKDEKLVVSEFVPKGSLLYLLHGDRGQDHAALNWPRRLNIILGIVRGLAYIHAELVTTDIPHGNLKSGNVLINSNFDPLIADYGYITLINPSQASTTMFAYKSPEAIEQRHVSPKSDIYCLGIIILEIITGKFPSHYLNQTKGGTNLIECATVAISQNQEIDLLDPALTTTSTSSIPDMQNFLRIGLSCTKPNPDQRPDIKETVKSVEDAGMIAIERLKVKTSTHNQQEVFQLQDVTSELISIDTDEKKNAENVSLAIL</sequence>
<dbReference type="InterPro" id="IPR000719">
    <property type="entry name" value="Prot_kinase_dom"/>
</dbReference>
<dbReference type="Gene3D" id="3.30.200.20">
    <property type="entry name" value="Phosphorylase Kinase, domain 1"/>
    <property type="match status" value="1"/>
</dbReference>
<evidence type="ECO:0000313" key="13">
    <source>
        <dbReference type="RefSeq" id="XP_039120504.1"/>
    </source>
</evidence>
<evidence type="ECO:0000256" key="1">
    <source>
        <dbReference type="ARBA" id="ARBA00004370"/>
    </source>
</evidence>
<dbReference type="RefSeq" id="XP_039120504.1">
    <property type="nucleotide sequence ID" value="XM_039264570.1"/>
</dbReference>
<comment type="subcellular location">
    <subcellularLocation>
        <location evidence="1">Membrane</location>
    </subcellularLocation>
</comment>
<evidence type="ECO:0000256" key="2">
    <source>
        <dbReference type="ARBA" id="ARBA00022614"/>
    </source>
</evidence>
<feature type="domain" description="Protein kinase" evidence="11">
    <location>
        <begin position="389"/>
        <end position="665"/>
    </location>
</feature>
<keyword evidence="6 9" id="KW-1133">Transmembrane helix</keyword>
<evidence type="ECO:0000256" key="6">
    <source>
        <dbReference type="ARBA" id="ARBA00022989"/>
    </source>
</evidence>
<feature type="compositionally biased region" description="Gly residues" evidence="8">
    <location>
        <begin position="352"/>
        <end position="370"/>
    </location>
</feature>
<keyword evidence="3 9" id="KW-0812">Transmembrane</keyword>
<keyword evidence="7 9" id="KW-0472">Membrane</keyword>
<evidence type="ECO:0000256" key="4">
    <source>
        <dbReference type="ARBA" id="ARBA00022729"/>
    </source>
</evidence>
<reference evidence="13" key="1">
    <citation type="submission" date="2025-08" db="UniProtKB">
        <authorList>
            <consortium name="RefSeq"/>
        </authorList>
    </citation>
    <scope>IDENTIFICATION</scope>
</reference>
<dbReference type="GO" id="GO:0016020">
    <property type="term" value="C:membrane"/>
    <property type="evidence" value="ECO:0007669"/>
    <property type="project" value="UniProtKB-SubCell"/>
</dbReference>
<evidence type="ECO:0000256" key="10">
    <source>
        <dbReference type="SAM" id="SignalP"/>
    </source>
</evidence>
<feature type="chain" id="PRO_5044205774" evidence="10">
    <location>
        <begin position="25"/>
        <end position="712"/>
    </location>
</feature>
<dbReference type="AlphaFoldDB" id="A0AB40B0C4"/>
<dbReference type="SUPFAM" id="SSF56112">
    <property type="entry name" value="Protein kinase-like (PK-like)"/>
    <property type="match status" value="1"/>
</dbReference>
<evidence type="ECO:0000256" key="5">
    <source>
        <dbReference type="ARBA" id="ARBA00022737"/>
    </source>
</evidence>
<dbReference type="PANTHER" id="PTHR48007:SF38">
    <property type="entry name" value="LEUCINE-RICH REPEAT PROTEIN KINASE FAMILY PROTEIN"/>
    <property type="match status" value="1"/>
</dbReference>
<dbReference type="SUPFAM" id="SSF52058">
    <property type="entry name" value="L domain-like"/>
    <property type="match status" value="1"/>
</dbReference>
<dbReference type="InterPro" id="IPR013210">
    <property type="entry name" value="LRR_N_plant-typ"/>
</dbReference>
<protein>
    <submittedName>
        <fullName evidence="13">Pollen receptor-like kinase 3</fullName>
    </submittedName>
</protein>
<dbReference type="Gene3D" id="3.80.10.10">
    <property type="entry name" value="Ribonuclease Inhibitor"/>
    <property type="match status" value="2"/>
</dbReference>
<organism evidence="12 13">
    <name type="scientific">Dioscorea cayennensis subsp. rotundata</name>
    <name type="common">White Guinea yam</name>
    <name type="synonym">Dioscorea rotundata</name>
    <dbReference type="NCBI Taxonomy" id="55577"/>
    <lineage>
        <taxon>Eukaryota</taxon>
        <taxon>Viridiplantae</taxon>
        <taxon>Streptophyta</taxon>
        <taxon>Embryophyta</taxon>
        <taxon>Tracheophyta</taxon>
        <taxon>Spermatophyta</taxon>
        <taxon>Magnoliopsida</taxon>
        <taxon>Liliopsida</taxon>
        <taxon>Dioscoreales</taxon>
        <taxon>Dioscoreaceae</taxon>
        <taxon>Dioscorea</taxon>
    </lineage>
</organism>
<name>A0AB40B0C4_DIOCR</name>
<feature type="signal peptide" evidence="10">
    <location>
        <begin position="1"/>
        <end position="24"/>
    </location>
</feature>
<keyword evidence="4 10" id="KW-0732">Signal</keyword>
<dbReference type="Pfam" id="PF08263">
    <property type="entry name" value="LRRNT_2"/>
    <property type="match status" value="1"/>
</dbReference>
<evidence type="ECO:0000256" key="9">
    <source>
        <dbReference type="SAM" id="Phobius"/>
    </source>
</evidence>
<dbReference type="InterPro" id="IPR001611">
    <property type="entry name" value="Leu-rich_rpt"/>
</dbReference>
<evidence type="ECO:0000256" key="8">
    <source>
        <dbReference type="SAM" id="MobiDB-lite"/>
    </source>
</evidence>
<dbReference type="PANTHER" id="PTHR48007">
    <property type="entry name" value="LEUCINE-RICH REPEAT RECEPTOR-LIKE PROTEIN KINASE PXC1"/>
    <property type="match status" value="1"/>
</dbReference>
<evidence type="ECO:0000313" key="12">
    <source>
        <dbReference type="Proteomes" id="UP001515500"/>
    </source>
</evidence>
<dbReference type="InterPro" id="IPR032675">
    <property type="entry name" value="LRR_dom_sf"/>
</dbReference>
<dbReference type="Pfam" id="PF00069">
    <property type="entry name" value="Pkinase"/>
    <property type="match status" value="1"/>
</dbReference>
<dbReference type="PROSITE" id="PS50011">
    <property type="entry name" value="PROTEIN_KINASE_DOM"/>
    <property type="match status" value="1"/>
</dbReference>
<evidence type="ECO:0000259" key="11">
    <source>
        <dbReference type="PROSITE" id="PS50011"/>
    </source>
</evidence>
<evidence type="ECO:0000256" key="7">
    <source>
        <dbReference type="ARBA" id="ARBA00023136"/>
    </source>
</evidence>
<proteinExistence type="predicted"/>
<dbReference type="GO" id="GO:0004672">
    <property type="term" value="F:protein kinase activity"/>
    <property type="evidence" value="ECO:0007669"/>
    <property type="project" value="InterPro"/>
</dbReference>
<dbReference type="PROSITE" id="PS51450">
    <property type="entry name" value="LRR"/>
    <property type="match status" value="1"/>
</dbReference>
<dbReference type="InterPro" id="IPR046959">
    <property type="entry name" value="PRK1-6/SRF4-like"/>
</dbReference>
<dbReference type="FunFam" id="3.80.10.10:FF:000400">
    <property type="entry name" value="Nuclear pore complex protein NUP107"/>
    <property type="match status" value="1"/>
</dbReference>
<dbReference type="Gene3D" id="1.10.510.10">
    <property type="entry name" value="Transferase(Phosphotransferase) domain 1"/>
    <property type="match status" value="1"/>
</dbReference>
<accession>A0AB40B0C4</accession>